<keyword evidence="6" id="KW-0269">Exonuclease</keyword>
<keyword evidence="7" id="KW-0067">ATP-binding</keyword>
<reference evidence="11 12" key="1">
    <citation type="journal article" date="2016" name="Genome Announc.">
        <title>Complete Genome Sequences of Aerococcus christensenii CCUG 28831T, Aerococcus sanguinicola CCUG 43001T, Aerococcus urinae CCUG 36881T, Aerococcus urinaeequi CCUG 28094T, Aerococcus urinaehominis CCUG 42038 BT, and Aerococcus viridans CCUG 4311T.</title>
        <authorList>
            <person name="Carkaci D."/>
            <person name="Dargis R."/>
            <person name="Nielsen X.C."/>
            <person name="Skovgaard O."/>
            <person name="Fuursted K."/>
            <person name="Christensen J.J."/>
        </authorList>
    </citation>
    <scope>NUCLEOTIDE SEQUENCE [LARGE SCALE GENOMIC DNA]</scope>
    <source>
        <strain evidence="11 12">CCUG42038B</strain>
    </source>
</reference>
<organism evidence="11 12">
    <name type="scientific">Aerococcus urinaehominis</name>
    <dbReference type="NCBI Taxonomy" id="128944"/>
    <lineage>
        <taxon>Bacteria</taxon>
        <taxon>Bacillati</taxon>
        <taxon>Bacillota</taxon>
        <taxon>Bacilli</taxon>
        <taxon>Lactobacillales</taxon>
        <taxon>Aerococcaceae</taxon>
        <taxon>Aerococcus</taxon>
    </lineage>
</organism>
<keyword evidence="4" id="KW-0378">Hydrolase</keyword>
<dbReference type="InterPro" id="IPR027417">
    <property type="entry name" value="P-loop_NTPase"/>
</dbReference>
<evidence type="ECO:0000256" key="4">
    <source>
        <dbReference type="ARBA" id="ARBA00022801"/>
    </source>
</evidence>
<evidence type="ECO:0000256" key="6">
    <source>
        <dbReference type="ARBA" id="ARBA00022839"/>
    </source>
</evidence>
<dbReference type="Pfam" id="PF12705">
    <property type="entry name" value="PDDEXK_1"/>
    <property type="match status" value="1"/>
</dbReference>
<dbReference type="GO" id="GO:0006281">
    <property type="term" value="P:DNA repair"/>
    <property type="evidence" value="ECO:0007669"/>
    <property type="project" value="UniProtKB-KW"/>
</dbReference>
<dbReference type="KEGG" id="auh:AWM75_02025"/>
<evidence type="ECO:0000256" key="5">
    <source>
        <dbReference type="ARBA" id="ARBA00022806"/>
    </source>
</evidence>
<evidence type="ECO:0000313" key="12">
    <source>
        <dbReference type="Proteomes" id="UP000062260"/>
    </source>
</evidence>
<keyword evidence="12" id="KW-1185">Reference proteome</keyword>
<keyword evidence="3" id="KW-0227">DNA damage</keyword>
<evidence type="ECO:0000259" key="10">
    <source>
        <dbReference type="PROSITE" id="PS51217"/>
    </source>
</evidence>
<dbReference type="GO" id="GO:0006310">
    <property type="term" value="P:DNA recombination"/>
    <property type="evidence" value="ECO:0007669"/>
    <property type="project" value="TreeGrafter"/>
</dbReference>
<keyword evidence="1" id="KW-0540">Nuclease</keyword>
<name>A0A120IAR1_9LACT</name>
<dbReference type="GO" id="GO:0004386">
    <property type="term" value="F:helicase activity"/>
    <property type="evidence" value="ECO:0007669"/>
    <property type="project" value="UniProtKB-KW"/>
</dbReference>
<accession>A0A120IAR1</accession>
<evidence type="ECO:0000256" key="7">
    <source>
        <dbReference type="ARBA" id="ARBA00022840"/>
    </source>
</evidence>
<gene>
    <name evidence="11" type="ORF">AWM75_02025</name>
</gene>
<dbReference type="InterPro" id="IPR011604">
    <property type="entry name" value="PDDEXK-like_dom_sf"/>
</dbReference>
<dbReference type="PANTHER" id="PTHR30591">
    <property type="entry name" value="RECBCD ENZYME SUBUNIT RECC"/>
    <property type="match status" value="1"/>
</dbReference>
<dbReference type="InterPro" id="IPR038726">
    <property type="entry name" value="PDDEXK_AddAB-type"/>
</dbReference>
<protein>
    <recommendedName>
        <fullName evidence="10">UvrD-like helicase C-terminal domain-containing protein</fullName>
    </recommendedName>
</protein>
<dbReference type="GO" id="GO:0003677">
    <property type="term" value="F:DNA binding"/>
    <property type="evidence" value="ECO:0007669"/>
    <property type="project" value="UniProtKB-KW"/>
</dbReference>
<evidence type="ECO:0000256" key="8">
    <source>
        <dbReference type="ARBA" id="ARBA00023125"/>
    </source>
</evidence>
<proteinExistence type="predicted"/>
<dbReference type="STRING" id="128944.AWM75_02025"/>
<sequence>MALQFFNTRLTHQDKTSLYQAIDQHLAASPDHQVFYLVPNHMKFDMELEVFQAMKQVRQTAAYHPANSGGMRLQVFSFQRLAWYLRPADQAQLSTSLSQIAVVMLLAKVLGQLADDLVIFRGEVNNIGFINQLAELFKEFQEGNISGSDLAGLTTDLADHVQGDLLKTKQVDKLNELAKIYQAYDRAMADQAYSQTLIYDQLDQAISQVDLGKTMVVIDGFINLNRRELQIVQALIAAAGEVVVCLELDQTYRQNLPDSGHIYRYSGEIYYQLYQFAQAHQITIRSDAYGQVSQQLSTGLANMVSYFENNQQVVSESEKASVREAYQVWMCESTYIESEQVANKIYNLVAKAGYRYQDILILTRDMDHYRQQLLPQLQRQGIPYFVDDEETMAGHPLYRFLKALYRIYRYNWRYQDIFDLLRSELLLPKTHDQEAMDLPSFRRQVDLTENVVLKYGYEGKKWWRPQAQWRYLRVDENGEKIGSQTDQAVEKIANEVKSFVAGSLEALFDKLDQAEDNRAAMTVLYQFLNQAGVVDQLFSWRDQLLDQSQLEQARHHEQAWQSLVDLLDDYVTLFADQTFDMDVFFEILQLAMNQATYAIVPPSLDAVTITGMDSQRVQKAKVSFVIGLTDQVLPKNYQNRSLLNLEDRDLVGQVLAPDQALAPNELDLRANENFVAFKAFTSASQQVFLTVPYNSLSASSGQPSPYIDRLCQAFALSAVFKRHNQINLTSRDALSLGNYQSQIYHLLMKIRQAFDEGRILDKFWLQLYQDLLADTDLLPIFKPLLKSLTFHNRVENLEPSLAQDLYGKDFSASVSRLEMYNRDPFSYFLVHGLKLKERELFTLDARETGNYYHDAIEHFFQLANQAQLKISQLDAKQFDQLFRQTSQDLLNEDQYPSYHIFKVNNRHKYRQQRLDHSLYQTLRELVNQYRLSHLENYKNELSFGFVNADISQPLNLRTSDGHNINLRGRIDRLDCLPEAGKTYIQIVDYKSSAHKVDFSQIYSGTSLQLYTYLLVALAYFNKQADQPALPLGAFYEEVKSPLIKVTNQATFEANRDQQYLESYRLEGYVLADAGLISQADQHFAREDRSLIYPAQLTKQGNFHQGRSKVVSLADFQTILDFTQAKIITTVEQMMSGDISLQPLEEDPYVPSIREPYRAVSFFDASDYLNHYRPLEKMTKEQFFQRLKADQAEDDEEEANHDQDA</sequence>
<feature type="domain" description="UvrD-like helicase C-terminal" evidence="10">
    <location>
        <begin position="290"/>
        <end position="617"/>
    </location>
</feature>
<evidence type="ECO:0000256" key="9">
    <source>
        <dbReference type="ARBA" id="ARBA00023204"/>
    </source>
</evidence>
<evidence type="ECO:0000313" key="11">
    <source>
        <dbReference type="EMBL" id="AMB98843.1"/>
    </source>
</evidence>
<dbReference type="GO" id="GO:0004527">
    <property type="term" value="F:exonuclease activity"/>
    <property type="evidence" value="ECO:0007669"/>
    <property type="project" value="UniProtKB-KW"/>
</dbReference>
<keyword evidence="9" id="KW-0234">DNA repair</keyword>
<dbReference type="Pfam" id="PF21445">
    <property type="entry name" value="ADDB_N"/>
    <property type="match status" value="1"/>
</dbReference>
<dbReference type="InterPro" id="IPR014017">
    <property type="entry name" value="DNA_helicase_UvrD-like_C"/>
</dbReference>
<reference evidence="12" key="2">
    <citation type="submission" date="2016-01" db="EMBL/GenBank/DDBJ databases">
        <title>Six Aerococcus type strain genome sequencing and assembly using PacBio and Illumina Hiseq.</title>
        <authorList>
            <person name="Carkaci D."/>
            <person name="Dargis R."/>
            <person name="Nielsen X.C."/>
            <person name="Skovgaard O."/>
            <person name="Fuursted K."/>
            <person name="Christensen J.J."/>
        </authorList>
    </citation>
    <scope>NUCLEOTIDE SEQUENCE [LARGE SCALE GENOMIC DNA]</scope>
    <source>
        <strain evidence="12">CCUG42038B</strain>
    </source>
</reference>
<dbReference type="PROSITE" id="PS51217">
    <property type="entry name" value="UVRD_HELICASE_CTER"/>
    <property type="match status" value="1"/>
</dbReference>
<keyword evidence="5" id="KW-0347">Helicase</keyword>
<evidence type="ECO:0000256" key="2">
    <source>
        <dbReference type="ARBA" id="ARBA00022741"/>
    </source>
</evidence>
<evidence type="ECO:0000256" key="1">
    <source>
        <dbReference type="ARBA" id="ARBA00022722"/>
    </source>
</evidence>
<keyword evidence="2" id="KW-0547">Nucleotide-binding</keyword>
<dbReference type="SUPFAM" id="SSF52540">
    <property type="entry name" value="P-loop containing nucleoside triphosphate hydrolases"/>
    <property type="match status" value="1"/>
</dbReference>
<dbReference type="Gene3D" id="3.90.320.10">
    <property type="match status" value="1"/>
</dbReference>
<keyword evidence="8" id="KW-0238">DNA-binding</keyword>
<dbReference type="PANTHER" id="PTHR30591:SF1">
    <property type="entry name" value="RECBCD ENZYME SUBUNIT RECC"/>
    <property type="match status" value="1"/>
</dbReference>
<dbReference type="AlphaFoldDB" id="A0A120IAR1"/>
<dbReference type="RefSeq" id="WP_067977621.1">
    <property type="nucleotide sequence ID" value="NZ_CP014163.1"/>
</dbReference>
<evidence type="ECO:0000256" key="3">
    <source>
        <dbReference type="ARBA" id="ARBA00022763"/>
    </source>
</evidence>
<dbReference type="EMBL" id="CP014163">
    <property type="protein sequence ID" value="AMB98843.1"/>
    <property type="molecule type" value="Genomic_DNA"/>
</dbReference>
<dbReference type="OrthoDB" id="9758506at2"/>
<dbReference type="GO" id="GO:0005524">
    <property type="term" value="F:ATP binding"/>
    <property type="evidence" value="ECO:0007669"/>
    <property type="project" value="UniProtKB-KW"/>
</dbReference>
<dbReference type="Gene3D" id="3.40.50.300">
    <property type="entry name" value="P-loop containing nucleotide triphosphate hydrolases"/>
    <property type="match status" value="4"/>
</dbReference>
<dbReference type="Proteomes" id="UP000062260">
    <property type="component" value="Chromosome"/>
</dbReference>
<dbReference type="InterPro" id="IPR049035">
    <property type="entry name" value="ADDB_N"/>
</dbReference>